<gene>
    <name evidence="2" type="ORF">IPO85_16450</name>
</gene>
<comment type="caution">
    <text evidence="2">The sequence shown here is derived from an EMBL/GenBank/DDBJ whole genome shotgun (WGS) entry which is preliminary data.</text>
</comment>
<protein>
    <submittedName>
        <fullName evidence="2">NTP transferase domain-containing protein</fullName>
    </submittedName>
</protein>
<dbReference type="Pfam" id="PF00483">
    <property type="entry name" value="NTP_transferase"/>
    <property type="match status" value="1"/>
</dbReference>
<dbReference type="PANTHER" id="PTHR42883:SF2">
    <property type="entry name" value="THYMIDYLYLTRANSFERASE"/>
    <property type="match status" value="1"/>
</dbReference>
<dbReference type="InterPro" id="IPR005835">
    <property type="entry name" value="NTP_transferase_dom"/>
</dbReference>
<dbReference type="Gene3D" id="3.90.550.10">
    <property type="entry name" value="Spore Coat Polysaccharide Biosynthesis Protein SpsA, Chain A"/>
    <property type="match status" value="1"/>
</dbReference>
<dbReference type="CDD" id="cd04181">
    <property type="entry name" value="NTP_transferase"/>
    <property type="match status" value="1"/>
</dbReference>
<name>A0A9D7SAJ9_9BACT</name>
<reference evidence="2 3" key="1">
    <citation type="submission" date="2020-10" db="EMBL/GenBank/DDBJ databases">
        <title>Connecting structure to function with the recovery of over 1000 high-quality activated sludge metagenome-assembled genomes encoding full-length rRNA genes using long-read sequencing.</title>
        <authorList>
            <person name="Singleton C.M."/>
            <person name="Petriglieri F."/>
            <person name="Kristensen J.M."/>
            <person name="Kirkegaard R.H."/>
            <person name="Michaelsen T.Y."/>
            <person name="Andersen M.H."/>
            <person name="Karst S.M."/>
            <person name="Dueholm M.S."/>
            <person name="Nielsen P.H."/>
            <person name="Albertsen M."/>
        </authorList>
    </citation>
    <scope>NUCLEOTIDE SEQUENCE [LARGE SCALE GENOMIC DNA]</scope>
    <source>
        <strain evidence="2">Ribe_18-Q3-R11-54_BAT3C.373</strain>
    </source>
</reference>
<evidence type="ECO:0000313" key="3">
    <source>
        <dbReference type="Proteomes" id="UP000808349"/>
    </source>
</evidence>
<dbReference type="Gene3D" id="2.160.10.10">
    <property type="entry name" value="Hexapeptide repeat proteins"/>
    <property type="match status" value="1"/>
</dbReference>
<evidence type="ECO:0000259" key="1">
    <source>
        <dbReference type="Pfam" id="PF00483"/>
    </source>
</evidence>
<dbReference type="SUPFAM" id="SSF53448">
    <property type="entry name" value="Nucleotide-diphospho-sugar transferases"/>
    <property type="match status" value="1"/>
</dbReference>
<dbReference type="PANTHER" id="PTHR42883">
    <property type="entry name" value="GLUCOSE-1-PHOSPHATE THYMIDYLTRANSFERASE"/>
    <property type="match status" value="1"/>
</dbReference>
<evidence type="ECO:0000313" key="2">
    <source>
        <dbReference type="EMBL" id="MBK9719070.1"/>
    </source>
</evidence>
<feature type="domain" description="Nucleotidyl transferase" evidence="1">
    <location>
        <begin position="2"/>
        <end position="234"/>
    </location>
</feature>
<dbReference type="GO" id="GO:0016740">
    <property type="term" value="F:transferase activity"/>
    <property type="evidence" value="ECO:0007669"/>
    <property type="project" value="UniProtKB-KW"/>
</dbReference>
<dbReference type="InterPro" id="IPR029044">
    <property type="entry name" value="Nucleotide-diphossugar_trans"/>
</dbReference>
<keyword evidence="2" id="KW-0808">Transferase</keyword>
<accession>A0A9D7SAJ9</accession>
<sequence length="330" mass="37254">MKAIIPVAGAGTKLRPFTFTQPKPLIPVAGKPIIAFILDQMIQSGVTEFIFVIGYLGDKIKIYLDEHYPHIHKEYVVQGERMGLGHAIYTCQSLIQDSEEVLIQLGDTILDLDFKVFMNSRKNTLAVRKVSDPRAFGVVELDDQGLVKRLVEKPQIPKSNLAIVGLYKICDFSQLIKALQYNIDHNFKTRGEFHLTDGLMRMLEWGNHFEVMEVKNWFDCGKKDILLETNATMLERQTQNPVHHNAEHSIIIEPCHIGKNCQIKHSIIGPYVTLGDDTQIDNAIIKNAIIGNFTILDNVVIQNSIIGNDAIIKGRYQSFNIGDNTEIDMV</sequence>
<dbReference type="AlphaFoldDB" id="A0A9D7SAJ9"/>
<organism evidence="2 3">
    <name type="scientific">Candidatus Defluviibacterium haderslevense</name>
    <dbReference type="NCBI Taxonomy" id="2981993"/>
    <lineage>
        <taxon>Bacteria</taxon>
        <taxon>Pseudomonadati</taxon>
        <taxon>Bacteroidota</taxon>
        <taxon>Saprospiria</taxon>
        <taxon>Saprospirales</taxon>
        <taxon>Saprospiraceae</taxon>
        <taxon>Candidatus Defluviibacterium</taxon>
    </lineage>
</organism>
<proteinExistence type="predicted"/>
<dbReference type="EMBL" id="JADKFW010000015">
    <property type="protein sequence ID" value="MBK9719070.1"/>
    <property type="molecule type" value="Genomic_DNA"/>
</dbReference>
<dbReference type="Proteomes" id="UP000808349">
    <property type="component" value="Unassembled WGS sequence"/>
</dbReference>